<dbReference type="Gene3D" id="2.40.50.100">
    <property type="match status" value="1"/>
</dbReference>
<dbReference type="RefSeq" id="WP_057722515.1">
    <property type="nucleotide sequence ID" value="NZ_JYLM01000002.1"/>
</dbReference>
<dbReference type="Proteomes" id="UP000183653">
    <property type="component" value="Chromosome I"/>
</dbReference>
<dbReference type="GO" id="GO:0015562">
    <property type="term" value="F:efflux transmembrane transporter activity"/>
    <property type="evidence" value="ECO:0007669"/>
    <property type="project" value="TreeGrafter"/>
</dbReference>
<dbReference type="Pfam" id="PF25989">
    <property type="entry name" value="YknX_C"/>
    <property type="match status" value="1"/>
</dbReference>
<evidence type="ECO:0000256" key="2">
    <source>
        <dbReference type="ARBA" id="ARBA00023054"/>
    </source>
</evidence>
<dbReference type="Pfam" id="PF25917">
    <property type="entry name" value="BSH_RND"/>
    <property type="match status" value="1"/>
</dbReference>
<keyword evidence="2 3" id="KW-0175">Coiled coil</keyword>
<feature type="chain" id="PRO_5032776823" evidence="4">
    <location>
        <begin position="30"/>
        <end position="368"/>
    </location>
</feature>
<evidence type="ECO:0000259" key="7">
    <source>
        <dbReference type="Pfam" id="PF25989"/>
    </source>
</evidence>
<proteinExistence type="inferred from homology"/>
<dbReference type="AlphaFoldDB" id="A0A1H2EBB8"/>
<dbReference type="EMBL" id="LT629782">
    <property type="protein sequence ID" value="SDT92299.1"/>
    <property type="molecule type" value="Genomic_DNA"/>
</dbReference>
<feature type="signal peptide" evidence="4">
    <location>
        <begin position="1"/>
        <end position="29"/>
    </location>
</feature>
<dbReference type="Gene3D" id="1.10.287.470">
    <property type="entry name" value="Helix hairpin bin"/>
    <property type="match status" value="1"/>
</dbReference>
<comment type="similarity">
    <text evidence="1">Belongs to the membrane fusion protein (MFP) (TC 8.A.1) family.</text>
</comment>
<dbReference type="Gene3D" id="2.40.420.20">
    <property type="match status" value="1"/>
</dbReference>
<evidence type="ECO:0000256" key="3">
    <source>
        <dbReference type="SAM" id="Coils"/>
    </source>
</evidence>
<feature type="domain" description="YknX-like C-terminal permuted SH3-like" evidence="7">
    <location>
        <begin position="278"/>
        <end position="350"/>
    </location>
</feature>
<protein>
    <submittedName>
        <fullName evidence="8">Membrane fusion protein, multidrug efflux system</fullName>
    </submittedName>
</protein>
<evidence type="ECO:0000256" key="4">
    <source>
        <dbReference type="SAM" id="SignalP"/>
    </source>
</evidence>
<dbReference type="InterPro" id="IPR006143">
    <property type="entry name" value="RND_pump_MFP"/>
</dbReference>
<dbReference type="PANTHER" id="PTHR30469:SF29">
    <property type="entry name" value="BLR2860 PROTEIN"/>
    <property type="match status" value="1"/>
</dbReference>
<dbReference type="Pfam" id="PF25954">
    <property type="entry name" value="Beta-barrel_RND_2"/>
    <property type="match status" value="1"/>
</dbReference>
<sequence>MNKKKITSLVLIPVAVIAVVMMSRAPSQAQPADAPAGALTKVALGAVQLRPANMYFAGVGELEAASQVQVSAEVGGRVTLINFESGRQVKAGEVLVKLNDAPEQAEQLRLQAQVRNAEIIRKRVTGLVRENAATQEQLDNARAAHDMAQGELKKVQALIAQKTIRAPFAGVLGIRQVNEGQYLNVGDRIVSLVNTQVLYVNFSLDEQLSRRLAVGQTVGVLIDAYPDRVFKARISAVDPMIGRSRTVQVQATLDRSEATLKPGMYASVKVADTEVADVLTVPETAVAYTAYGDTVFLARPDKGAALVVKRVAVKIGQRQDGWVQIQEGLQEGDQVVTSGQLKLSDGMAVQPTDDTLVLPASKPPVTGI</sequence>
<keyword evidence="9" id="KW-1185">Reference proteome</keyword>
<name>A0A1H2EBB8_9PSED</name>
<dbReference type="NCBIfam" id="TIGR01730">
    <property type="entry name" value="RND_mfp"/>
    <property type="match status" value="1"/>
</dbReference>
<dbReference type="SUPFAM" id="SSF111369">
    <property type="entry name" value="HlyD-like secretion proteins"/>
    <property type="match status" value="1"/>
</dbReference>
<evidence type="ECO:0000313" key="8">
    <source>
        <dbReference type="EMBL" id="SDT92299.1"/>
    </source>
</evidence>
<feature type="coiled-coil region" evidence="3">
    <location>
        <begin position="124"/>
        <end position="158"/>
    </location>
</feature>
<feature type="domain" description="Multidrug resistance protein MdtA-like barrel-sandwich hybrid" evidence="5">
    <location>
        <begin position="67"/>
        <end position="189"/>
    </location>
</feature>
<dbReference type="InterPro" id="IPR058792">
    <property type="entry name" value="Beta-barrel_RND_2"/>
</dbReference>
<evidence type="ECO:0000259" key="5">
    <source>
        <dbReference type="Pfam" id="PF25917"/>
    </source>
</evidence>
<reference evidence="8 9" key="1">
    <citation type="submission" date="2016-10" db="EMBL/GenBank/DDBJ databases">
        <authorList>
            <person name="Varghese N."/>
            <person name="Submissions S."/>
        </authorList>
    </citation>
    <scope>NUCLEOTIDE SEQUENCE [LARGE SCALE GENOMIC DNA]</scope>
    <source>
        <strain evidence="8 9">BS2775</strain>
    </source>
</reference>
<evidence type="ECO:0000313" key="9">
    <source>
        <dbReference type="Proteomes" id="UP000183653"/>
    </source>
</evidence>
<accession>A0A1H2EBB8</accession>
<dbReference type="Gene3D" id="2.40.30.170">
    <property type="match status" value="1"/>
</dbReference>
<evidence type="ECO:0000259" key="6">
    <source>
        <dbReference type="Pfam" id="PF25954"/>
    </source>
</evidence>
<dbReference type="OrthoDB" id="9806939at2"/>
<organism evidence="8 9">
    <name type="scientific">Pseudomonas orientalis</name>
    <dbReference type="NCBI Taxonomy" id="76758"/>
    <lineage>
        <taxon>Bacteria</taxon>
        <taxon>Pseudomonadati</taxon>
        <taxon>Pseudomonadota</taxon>
        <taxon>Gammaproteobacteria</taxon>
        <taxon>Pseudomonadales</taxon>
        <taxon>Pseudomonadaceae</taxon>
        <taxon>Pseudomonas</taxon>
    </lineage>
</organism>
<dbReference type="InterPro" id="IPR058625">
    <property type="entry name" value="MdtA-like_BSH"/>
</dbReference>
<feature type="domain" description="CusB-like beta-barrel" evidence="6">
    <location>
        <begin position="200"/>
        <end position="272"/>
    </location>
</feature>
<dbReference type="GO" id="GO:1990281">
    <property type="term" value="C:efflux pump complex"/>
    <property type="evidence" value="ECO:0007669"/>
    <property type="project" value="TreeGrafter"/>
</dbReference>
<dbReference type="FunFam" id="2.40.30.170:FF:000010">
    <property type="entry name" value="Efflux RND transporter periplasmic adaptor subunit"/>
    <property type="match status" value="1"/>
</dbReference>
<dbReference type="InterPro" id="IPR058637">
    <property type="entry name" value="YknX-like_C"/>
</dbReference>
<gene>
    <name evidence="8" type="ORF">SAMN04490197_0952</name>
</gene>
<evidence type="ECO:0000256" key="1">
    <source>
        <dbReference type="ARBA" id="ARBA00009477"/>
    </source>
</evidence>
<dbReference type="PANTHER" id="PTHR30469">
    <property type="entry name" value="MULTIDRUG RESISTANCE PROTEIN MDTA"/>
    <property type="match status" value="1"/>
</dbReference>
<keyword evidence="4" id="KW-0732">Signal</keyword>